<sequence length="474" mass="53880">MSSDVDAQQDLYDTTSHNTDFEPSGILHSIPSNATVVRDQVAFYHDCYEAPGSGKAMFQLIRNNHEVIVWGPPLDKHANLMIQLELIGTLLSSVVFDEIHQAMLYIAWDARARLIPLEEKNFQIPYSGGYCCIEESQLQVTDWLQAGWKLALLDGVRPVEVEYAYNLTSALALQCMIDGCRHLEPLDLTTPVLACLARDGHMIGLVKCIEEGARMVSYKDRRLVYSAFQKMQEHHIYLLDGHDMDPSAVLIVDDKVRFVDMALKRWFSPNVLIYDRMIHDEQQLGQARQAHWRQVERLFERVNTDPGTSHRYRPCEYRLLDVISAPRMSLLTFSACPSIGHKMRKKRRQRSSEPQISPDAACDGEHLHGRNRAALTRRRRIAPTQRECFNDECPDPYIINSETSISSLRHPSSKSLCSPPNTPHDASSPATRHGTIPQHHRSFYSDHSSPSPFCDEGNILESGWLEEIESVCSS</sequence>
<feature type="region of interest" description="Disordered" evidence="1">
    <location>
        <begin position="341"/>
        <end position="368"/>
    </location>
</feature>
<name>A0A2H3BXS8_9AGAR</name>
<dbReference type="AlphaFoldDB" id="A0A2H3BXS8"/>
<evidence type="ECO:0000313" key="3">
    <source>
        <dbReference type="Proteomes" id="UP000218334"/>
    </source>
</evidence>
<protein>
    <submittedName>
        <fullName evidence="2">Uncharacterized protein</fullName>
    </submittedName>
</protein>
<evidence type="ECO:0000313" key="2">
    <source>
        <dbReference type="EMBL" id="PBK69397.1"/>
    </source>
</evidence>
<dbReference type="Proteomes" id="UP000218334">
    <property type="component" value="Unassembled WGS sequence"/>
</dbReference>
<feature type="region of interest" description="Disordered" evidence="1">
    <location>
        <begin position="409"/>
        <end position="450"/>
    </location>
</feature>
<keyword evidence="3" id="KW-1185">Reference proteome</keyword>
<accession>A0A2H3BXS8</accession>
<gene>
    <name evidence="2" type="ORF">ARMSODRAFT_975127</name>
</gene>
<evidence type="ECO:0000256" key="1">
    <source>
        <dbReference type="SAM" id="MobiDB-lite"/>
    </source>
</evidence>
<organism evidence="2 3">
    <name type="scientific">Armillaria solidipes</name>
    <dbReference type="NCBI Taxonomy" id="1076256"/>
    <lineage>
        <taxon>Eukaryota</taxon>
        <taxon>Fungi</taxon>
        <taxon>Dikarya</taxon>
        <taxon>Basidiomycota</taxon>
        <taxon>Agaricomycotina</taxon>
        <taxon>Agaricomycetes</taxon>
        <taxon>Agaricomycetidae</taxon>
        <taxon>Agaricales</taxon>
        <taxon>Marasmiineae</taxon>
        <taxon>Physalacriaceae</taxon>
        <taxon>Armillaria</taxon>
    </lineage>
</organism>
<feature type="compositionally biased region" description="Polar residues" evidence="1">
    <location>
        <begin position="409"/>
        <end position="430"/>
    </location>
</feature>
<dbReference type="EMBL" id="KZ293429">
    <property type="protein sequence ID" value="PBK69397.1"/>
    <property type="molecule type" value="Genomic_DNA"/>
</dbReference>
<proteinExistence type="predicted"/>
<reference evidence="3" key="1">
    <citation type="journal article" date="2017" name="Nat. Ecol. Evol.">
        <title>Genome expansion and lineage-specific genetic innovations in the forest pathogenic fungi Armillaria.</title>
        <authorList>
            <person name="Sipos G."/>
            <person name="Prasanna A.N."/>
            <person name="Walter M.C."/>
            <person name="O'Connor E."/>
            <person name="Balint B."/>
            <person name="Krizsan K."/>
            <person name="Kiss B."/>
            <person name="Hess J."/>
            <person name="Varga T."/>
            <person name="Slot J."/>
            <person name="Riley R."/>
            <person name="Boka B."/>
            <person name="Rigling D."/>
            <person name="Barry K."/>
            <person name="Lee J."/>
            <person name="Mihaltcheva S."/>
            <person name="LaButti K."/>
            <person name="Lipzen A."/>
            <person name="Waldron R."/>
            <person name="Moloney N.M."/>
            <person name="Sperisen C."/>
            <person name="Kredics L."/>
            <person name="Vagvoelgyi C."/>
            <person name="Patrignani A."/>
            <person name="Fitzpatrick D."/>
            <person name="Nagy I."/>
            <person name="Doyle S."/>
            <person name="Anderson J.B."/>
            <person name="Grigoriev I.V."/>
            <person name="Gueldener U."/>
            <person name="Muensterkoetter M."/>
            <person name="Nagy L.G."/>
        </authorList>
    </citation>
    <scope>NUCLEOTIDE SEQUENCE [LARGE SCALE GENOMIC DNA]</scope>
    <source>
        <strain evidence="3">28-4</strain>
    </source>
</reference>